<organism evidence="2 3">
    <name type="scientific">Glycine soja</name>
    <name type="common">Wild soybean</name>
    <dbReference type="NCBI Taxonomy" id="3848"/>
    <lineage>
        <taxon>Eukaryota</taxon>
        <taxon>Viridiplantae</taxon>
        <taxon>Streptophyta</taxon>
        <taxon>Embryophyta</taxon>
        <taxon>Tracheophyta</taxon>
        <taxon>Spermatophyta</taxon>
        <taxon>Magnoliopsida</taxon>
        <taxon>eudicotyledons</taxon>
        <taxon>Gunneridae</taxon>
        <taxon>Pentapetalae</taxon>
        <taxon>rosids</taxon>
        <taxon>fabids</taxon>
        <taxon>Fabales</taxon>
        <taxon>Fabaceae</taxon>
        <taxon>Papilionoideae</taxon>
        <taxon>50 kb inversion clade</taxon>
        <taxon>NPAAA clade</taxon>
        <taxon>indigoferoid/millettioid clade</taxon>
        <taxon>Phaseoleae</taxon>
        <taxon>Glycine</taxon>
        <taxon>Glycine subgen. Soja</taxon>
    </lineage>
</organism>
<evidence type="ECO:0000313" key="3">
    <source>
        <dbReference type="Proteomes" id="UP000289340"/>
    </source>
</evidence>
<keyword evidence="3" id="KW-1185">Reference proteome</keyword>
<evidence type="ECO:0000259" key="1">
    <source>
        <dbReference type="Pfam" id="PF13963"/>
    </source>
</evidence>
<dbReference type="EMBL" id="QZWG01000013">
    <property type="protein sequence ID" value="RZB70705.1"/>
    <property type="molecule type" value="Genomic_DNA"/>
</dbReference>
<dbReference type="PANTHER" id="PTHR10775:SF193">
    <property type="entry name" value="DUF4216 DOMAIN-CONTAINING PROTEIN"/>
    <property type="match status" value="1"/>
</dbReference>
<dbReference type="InterPro" id="IPR004242">
    <property type="entry name" value="Transposase_21"/>
</dbReference>
<accession>A0A445HAL4</accession>
<dbReference type="PANTHER" id="PTHR10775">
    <property type="entry name" value="OS08G0208400 PROTEIN"/>
    <property type="match status" value="1"/>
</dbReference>
<feature type="domain" description="Transposase-associated" evidence="1">
    <location>
        <begin position="16"/>
        <end position="96"/>
    </location>
</feature>
<protein>
    <recommendedName>
        <fullName evidence="1">Transposase-associated domain-containing protein</fullName>
    </recommendedName>
</protein>
<dbReference type="Pfam" id="PF02992">
    <property type="entry name" value="Transposase_21"/>
    <property type="match status" value="1"/>
</dbReference>
<dbReference type="AlphaFoldDB" id="A0A445HAL4"/>
<name>A0A445HAL4_GLYSO</name>
<dbReference type="Pfam" id="PF13963">
    <property type="entry name" value="Transpos_assoc"/>
    <property type="match status" value="1"/>
</dbReference>
<dbReference type="EMBL" id="QZWG01000013">
    <property type="protein sequence ID" value="RZB70704.1"/>
    <property type="molecule type" value="Genomic_DNA"/>
</dbReference>
<gene>
    <name evidence="2" type="ORF">D0Y65_035602</name>
</gene>
<dbReference type="Proteomes" id="UP000289340">
    <property type="component" value="Chromosome 13"/>
</dbReference>
<evidence type="ECO:0000313" key="2">
    <source>
        <dbReference type="EMBL" id="RZB70704.1"/>
    </source>
</evidence>
<reference evidence="2 3" key="1">
    <citation type="submission" date="2018-09" db="EMBL/GenBank/DDBJ databases">
        <title>A high-quality reference genome of wild soybean provides a powerful tool to mine soybean genomes.</title>
        <authorList>
            <person name="Xie M."/>
            <person name="Chung C.Y.L."/>
            <person name="Li M.-W."/>
            <person name="Wong F.-L."/>
            <person name="Chan T.-F."/>
            <person name="Lam H.-M."/>
        </authorList>
    </citation>
    <scope>NUCLEOTIDE SEQUENCE [LARGE SCALE GENOMIC DNA]</scope>
    <source>
        <strain evidence="3">cv. W05</strain>
        <tissue evidence="2">Hypocotyl of etiolated seedlings</tissue>
    </source>
</reference>
<sequence length="224" mass="27030">MDKSLKFVSMEILENRRWMYQRLDANKRWPNEFREGVFEFVQFVTSQGMFQMQDEQTRCPCKKCKCKVFKFVDDVMRHLYEEGFIPNYYWWTNHDEELPQFPPVVLQGPSDPRHKIDVYLQPLIDDLCTLWNDGIPTFDVSLRQDFFMKAALMWTINDFPTYGMLSEQIFPASFFDSMEHLRVRLPYETRLGGPVQYHWMYPFESIYENFLREMNPTTSDAQLN</sequence>
<dbReference type="EMBL" id="QZWG01000013">
    <property type="protein sequence ID" value="RZB70703.1"/>
    <property type="molecule type" value="Genomic_DNA"/>
</dbReference>
<comment type="caution">
    <text evidence="2">The sequence shown here is derived from an EMBL/GenBank/DDBJ whole genome shotgun (WGS) entry which is preliminary data.</text>
</comment>
<proteinExistence type="predicted"/>
<dbReference type="InterPro" id="IPR029480">
    <property type="entry name" value="Transpos_assoc"/>
</dbReference>